<feature type="transmembrane region" description="Helical" evidence="8">
    <location>
        <begin position="341"/>
        <end position="358"/>
    </location>
</feature>
<dbReference type="GO" id="GO:0036380">
    <property type="term" value="F:UDP-N-acetylglucosamine-undecaprenyl-phosphate N-acetylglucosaminephosphotransferase activity"/>
    <property type="evidence" value="ECO:0007669"/>
    <property type="project" value="UniProtKB-EC"/>
</dbReference>
<dbReference type="CDD" id="cd06853">
    <property type="entry name" value="GT_WecA_like"/>
    <property type="match status" value="1"/>
</dbReference>
<evidence type="ECO:0000313" key="9">
    <source>
        <dbReference type="EMBL" id="QDU39438.1"/>
    </source>
</evidence>
<evidence type="ECO:0000256" key="8">
    <source>
        <dbReference type="SAM" id="Phobius"/>
    </source>
</evidence>
<feature type="transmembrane region" description="Helical" evidence="8">
    <location>
        <begin position="128"/>
        <end position="147"/>
    </location>
</feature>
<evidence type="ECO:0000256" key="3">
    <source>
        <dbReference type="ARBA" id="ARBA00022679"/>
    </source>
</evidence>
<feature type="transmembrane region" description="Helical" evidence="8">
    <location>
        <begin position="153"/>
        <end position="171"/>
    </location>
</feature>
<dbReference type="Proteomes" id="UP000320496">
    <property type="component" value="Chromosome"/>
</dbReference>
<comment type="cofactor">
    <cofactor evidence="7">
        <name>Mg(2+)</name>
        <dbReference type="ChEBI" id="CHEBI:18420"/>
    </cofactor>
</comment>
<accession>A0A517ZAE6</accession>
<comment type="subcellular location">
    <subcellularLocation>
        <location evidence="1">Cell membrane</location>
        <topology evidence="1">Multi-pass membrane protein</topology>
    </subcellularLocation>
</comment>
<dbReference type="KEGG" id="mri:Mal4_37830"/>
<evidence type="ECO:0000256" key="6">
    <source>
        <dbReference type="ARBA" id="ARBA00023136"/>
    </source>
</evidence>
<protein>
    <submittedName>
        <fullName evidence="9">WecA-like glycosyltransferase</fullName>
        <ecNumber evidence="9">2.7.8.33</ecNumber>
    </submittedName>
</protein>
<evidence type="ECO:0000313" key="10">
    <source>
        <dbReference type="Proteomes" id="UP000320496"/>
    </source>
</evidence>
<dbReference type="GO" id="GO:0005886">
    <property type="term" value="C:plasma membrane"/>
    <property type="evidence" value="ECO:0007669"/>
    <property type="project" value="UniProtKB-SubCell"/>
</dbReference>
<sequence>MLWFLAACCVPSFLLSYFGTAALRRLAPRWGLIDQPAARKVHVTPTPLGGGLAIFASFLVTVGAAQALAWLILSTDISLPGLPPELRVHLPGVLYRSQQVWAIIAAGTLLAVMGLIDDFKGLPWQPRLAVQLGIAVALVAGGVRATVFVDAPWIGAIVTVGWIVVLINAFNFLDNMDALSSGIALIASVLFAAVMLTCVAEPRWLVGGALLVLAGSLGGFLCHNRPPAKIFMGDSGSTFIGLVLATVTVLGTFYDESVAGQHVMLAPLFILAVPLYDFTSVMIIRVSERRSPFHPDKSHFSHRLVELGLDRPYAVLTVHLATLTTGLGALLLYRAAGWTEALILVAQLLCVLAIVAILETVGRRRNGTDPGSNG</sequence>
<keyword evidence="10" id="KW-1185">Reference proteome</keyword>
<dbReference type="AlphaFoldDB" id="A0A517ZAE6"/>
<feature type="transmembrane region" description="Helical" evidence="8">
    <location>
        <begin position="266"/>
        <end position="284"/>
    </location>
</feature>
<dbReference type="GO" id="GO:0071555">
    <property type="term" value="P:cell wall organization"/>
    <property type="evidence" value="ECO:0007669"/>
    <property type="project" value="TreeGrafter"/>
</dbReference>
<feature type="transmembrane region" description="Helical" evidence="8">
    <location>
        <begin position="178"/>
        <end position="197"/>
    </location>
</feature>
<keyword evidence="6 8" id="KW-0472">Membrane</keyword>
<dbReference type="InterPro" id="IPR000715">
    <property type="entry name" value="Glycosyl_transferase_4"/>
</dbReference>
<feature type="transmembrane region" description="Helical" evidence="8">
    <location>
        <begin position="48"/>
        <end position="73"/>
    </location>
</feature>
<feature type="transmembrane region" description="Helical" evidence="8">
    <location>
        <begin position="93"/>
        <end position="116"/>
    </location>
</feature>
<reference evidence="9 10" key="1">
    <citation type="submission" date="2019-02" db="EMBL/GenBank/DDBJ databases">
        <title>Deep-cultivation of Planctomycetes and their phenomic and genomic characterization uncovers novel biology.</title>
        <authorList>
            <person name="Wiegand S."/>
            <person name="Jogler M."/>
            <person name="Boedeker C."/>
            <person name="Pinto D."/>
            <person name="Vollmers J."/>
            <person name="Rivas-Marin E."/>
            <person name="Kohn T."/>
            <person name="Peeters S.H."/>
            <person name="Heuer A."/>
            <person name="Rast P."/>
            <person name="Oberbeckmann S."/>
            <person name="Bunk B."/>
            <person name="Jeske O."/>
            <person name="Meyerdierks A."/>
            <person name="Storesund J.E."/>
            <person name="Kallscheuer N."/>
            <person name="Luecker S."/>
            <person name="Lage O.M."/>
            <person name="Pohl T."/>
            <person name="Merkel B.J."/>
            <person name="Hornburger P."/>
            <person name="Mueller R.-W."/>
            <person name="Bruemmer F."/>
            <person name="Labrenz M."/>
            <person name="Spormann A.M."/>
            <person name="Op den Camp H."/>
            <person name="Overmann J."/>
            <person name="Amann R."/>
            <person name="Jetten M.S.M."/>
            <person name="Mascher T."/>
            <person name="Medema M.H."/>
            <person name="Devos D.P."/>
            <person name="Kaster A.-K."/>
            <person name="Ovreas L."/>
            <person name="Rohde M."/>
            <person name="Galperin M.Y."/>
            <person name="Jogler C."/>
        </authorList>
    </citation>
    <scope>NUCLEOTIDE SEQUENCE [LARGE SCALE GENOMIC DNA]</scope>
    <source>
        <strain evidence="9 10">Mal4</strain>
    </source>
</reference>
<dbReference type="RefSeq" id="WP_145370621.1">
    <property type="nucleotide sequence ID" value="NZ_CP036275.1"/>
</dbReference>
<evidence type="ECO:0000256" key="5">
    <source>
        <dbReference type="ARBA" id="ARBA00022989"/>
    </source>
</evidence>
<keyword evidence="7" id="KW-0479">Metal-binding</keyword>
<dbReference type="GO" id="GO:0044038">
    <property type="term" value="P:cell wall macromolecule biosynthetic process"/>
    <property type="evidence" value="ECO:0007669"/>
    <property type="project" value="TreeGrafter"/>
</dbReference>
<feature type="binding site" evidence="7">
    <location>
        <position position="171"/>
    </location>
    <ligand>
        <name>Mg(2+)</name>
        <dbReference type="ChEBI" id="CHEBI:18420"/>
    </ligand>
</feature>
<keyword evidence="2" id="KW-1003">Cell membrane</keyword>
<dbReference type="PANTHER" id="PTHR22926:SF3">
    <property type="entry name" value="UNDECAPRENYL-PHOSPHATE ALPHA-N-ACETYLGLUCOSAMINYL 1-PHOSPHATE TRANSFERASE"/>
    <property type="match status" value="1"/>
</dbReference>
<dbReference type="EMBL" id="CP036275">
    <property type="protein sequence ID" value="QDU39438.1"/>
    <property type="molecule type" value="Genomic_DNA"/>
</dbReference>
<feature type="transmembrane region" description="Helical" evidence="8">
    <location>
        <begin position="313"/>
        <end position="335"/>
    </location>
</feature>
<keyword evidence="4 8" id="KW-0812">Transmembrane</keyword>
<dbReference type="EC" id="2.7.8.33" evidence="9"/>
<keyword evidence="3 9" id="KW-0808">Transferase</keyword>
<gene>
    <name evidence="9" type="ORF">Mal4_37830</name>
</gene>
<evidence type="ECO:0000256" key="1">
    <source>
        <dbReference type="ARBA" id="ARBA00004651"/>
    </source>
</evidence>
<dbReference type="PANTHER" id="PTHR22926">
    <property type="entry name" value="PHOSPHO-N-ACETYLMURAMOYL-PENTAPEPTIDE-TRANSFERASE"/>
    <property type="match status" value="1"/>
</dbReference>
<organism evidence="9 10">
    <name type="scientific">Maioricimonas rarisocia</name>
    <dbReference type="NCBI Taxonomy" id="2528026"/>
    <lineage>
        <taxon>Bacteria</taxon>
        <taxon>Pseudomonadati</taxon>
        <taxon>Planctomycetota</taxon>
        <taxon>Planctomycetia</taxon>
        <taxon>Planctomycetales</taxon>
        <taxon>Planctomycetaceae</taxon>
        <taxon>Maioricimonas</taxon>
    </lineage>
</organism>
<dbReference type="GO" id="GO:0046872">
    <property type="term" value="F:metal ion binding"/>
    <property type="evidence" value="ECO:0007669"/>
    <property type="project" value="UniProtKB-KW"/>
</dbReference>
<evidence type="ECO:0000256" key="7">
    <source>
        <dbReference type="PIRSR" id="PIRSR600715-1"/>
    </source>
</evidence>
<dbReference type="Pfam" id="PF00953">
    <property type="entry name" value="Glycos_transf_4"/>
    <property type="match status" value="1"/>
</dbReference>
<keyword evidence="5 8" id="KW-1133">Transmembrane helix</keyword>
<proteinExistence type="predicted"/>
<feature type="binding site" evidence="7">
    <location>
        <position position="234"/>
    </location>
    <ligand>
        <name>Mg(2+)</name>
        <dbReference type="ChEBI" id="CHEBI:18420"/>
    </ligand>
</feature>
<evidence type="ECO:0000256" key="2">
    <source>
        <dbReference type="ARBA" id="ARBA00022475"/>
    </source>
</evidence>
<dbReference type="GO" id="GO:0009103">
    <property type="term" value="P:lipopolysaccharide biosynthetic process"/>
    <property type="evidence" value="ECO:0007669"/>
    <property type="project" value="TreeGrafter"/>
</dbReference>
<feature type="transmembrane region" description="Helical" evidence="8">
    <location>
        <begin position="203"/>
        <end position="223"/>
    </location>
</feature>
<feature type="transmembrane region" description="Helical" evidence="8">
    <location>
        <begin position="235"/>
        <end position="254"/>
    </location>
</feature>
<keyword evidence="7" id="KW-0460">Magnesium</keyword>
<evidence type="ECO:0000256" key="4">
    <source>
        <dbReference type="ARBA" id="ARBA00022692"/>
    </source>
</evidence>
<dbReference type="OrthoDB" id="9783652at2"/>
<name>A0A517ZAE6_9PLAN</name>